<feature type="chain" id="PRO_5011834250" evidence="2">
    <location>
        <begin position="29"/>
        <end position="710"/>
    </location>
</feature>
<reference evidence="5" key="1">
    <citation type="submission" date="2017-01" db="EMBL/GenBank/DDBJ databases">
        <authorList>
            <person name="Varghese N."/>
            <person name="Submissions S."/>
        </authorList>
    </citation>
    <scope>NUCLEOTIDE SEQUENCE [LARGE SCALE GENOMIC DNA]</scope>
    <source>
        <strain evidence="5">DSM 23127</strain>
    </source>
</reference>
<organism evidence="4 5">
    <name type="scientific">Salimicrobium flavidum</name>
    <dbReference type="NCBI Taxonomy" id="570947"/>
    <lineage>
        <taxon>Bacteria</taxon>
        <taxon>Bacillati</taxon>
        <taxon>Bacillota</taxon>
        <taxon>Bacilli</taxon>
        <taxon>Bacillales</taxon>
        <taxon>Bacillaceae</taxon>
        <taxon>Salimicrobium</taxon>
    </lineage>
</organism>
<dbReference type="InterPro" id="IPR006146">
    <property type="entry name" value="5'-Nucleotdase_CS"/>
</dbReference>
<comment type="similarity">
    <text evidence="2">Belongs to the 5'-nucleotidase family.</text>
</comment>
<dbReference type="GO" id="GO:0000166">
    <property type="term" value="F:nucleotide binding"/>
    <property type="evidence" value="ECO:0007669"/>
    <property type="project" value="UniProtKB-KW"/>
</dbReference>
<dbReference type="PANTHER" id="PTHR11575">
    <property type="entry name" value="5'-NUCLEOTIDASE-RELATED"/>
    <property type="match status" value="1"/>
</dbReference>
<evidence type="ECO:0000313" key="5">
    <source>
        <dbReference type="Proteomes" id="UP000187608"/>
    </source>
</evidence>
<dbReference type="InterPro" id="IPR006179">
    <property type="entry name" value="5_nucleotidase/apyrase"/>
</dbReference>
<dbReference type="GO" id="GO:0009166">
    <property type="term" value="P:nucleotide catabolic process"/>
    <property type="evidence" value="ECO:0007669"/>
    <property type="project" value="InterPro"/>
</dbReference>
<dbReference type="InterPro" id="IPR004843">
    <property type="entry name" value="Calcineurin-like_PHP"/>
</dbReference>
<dbReference type="PRINTS" id="PR01607">
    <property type="entry name" value="APYRASEFAMLY"/>
</dbReference>
<feature type="domain" description="SLH" evidence="3">
    <location>
        <begin position="86"/>
        <end position="149"/>
    </location>
</feature>
<dbReference type="InterPro" id="IPR036907">
    <property type="entry name" value="5'-Nucleotdase_C_sf"/>
</dbReference>
<name>A0A1N7J0E6_9BACI</name>
<evidence type="ECO:0000259" key="3">
    <source>
        <dbReference type="PROSITE" id="PS51272"/>
    </source>
</evidence>
<dbReference type="Proteomes" id="UP000187608">
    <property type="component" value="Unassembled WGS sequence"/>
</dbReference>
<dbReference type="EMBL" id="FTOC01000003">
    <property type="protein sequence ID" value="SIS42769.1"/>
    <property type="molecule type" value="Genomic_DNA"/>
</dbReference>
<dbReference type="Gene3D" id="3.60.21.10">
    <property type="match status" value="1"/>
</dbReference>
<dbReference type="Pfam" id="PF00149">
    <property type="entry name" value="Metallophos"/>
    <property type="match status" value="1"/>
</dbReference>
<dbReference type="OrthoDB" id="9801679at2"/>
<dbReference type="GO" id="GO:0016788">
    <property type="term" value="F:hydrolase activity, acting on ester bonds"/>
    <property type="evidence" value="ECO:0007669"/>
    <property type="project" value="InterPro"/>
</dbReference>
<accession>A0A1N7J0E6</accession>
<dbReference type="Gene3D" id="3.90.780.10">
    <property type="entry name" value="5'-Nucleotidase, C-terminal domain"/>
    <property type="match status" value="1"/>
</dbReference>
<evidence type="ECO:0000313" key="4">
    <source>
        <dbReference type="EMBL" id="SIS42769.1"/>
    </source>
</evidence>
<evidence type="ECO:0000256" key="1">
    <source>
        <dbReference type="ARBA" id="ARBA00022729"/>
    </source>
</evidence>
<keyword evidence="2" id="KW-0547">Nucleotide-binding</keyword>
<feature type="signal peptide" evidence="2">
    <location>
        <begin position="1"/>
        <end position="28"/>
    </location>
</feature>
<dbReference type="PROSITE" id="PS51272">
    <property type="entry name" value="SLH"/>
    <property type="match status" value="1"/>
</dbReference>
<gene>
    <name evidence="4" type="ORF">SAMN05421687_103103</name>
</gene>
<dbReference type="Pfam" id="PF02872">
    <property type="entry name" value="5_nucleotid_C"/>
    <property type="match status" value="1"/>
</dbReference>
<sequence length="710" mass="77486">MSKNKKVWSTTALAATAAVAVSAPAVSADSHQFEDVGDRYTEAVDFLVEQGATQGYTETTFGTYKPIKRVDAAVQLANVLNLDIDDDADHGFTDVPDRAQGAVAALKEAGITEGKTETTFGSHDQISRGELAIWIAEGFNLEPVTNAVDFEDVSNRYFEAVQALVDYGITNGISETEFGVWDDAKRGDYAVFLHRAAEVSDDDFELELMHTNDTHGNIDNIAQTKTAVDNFRSQNPASLLLSAGDVFSGTLYFQEFLGQADLDFMNQLGYDAMTFGNHEFDLGSGDNGHQALQEFVNNAEFPFVASNVDFSQDELFDDIDKTDIVTADAKDGEIYSGLTMKVKGEEVGVFGLTTEETADISSPEDITFSDYLEEAEAMVSEFESRGVDKVIALTHIGFDDAERYDNDLTLAEEVDGLDIIVGGHTHSEITEPRVVEGDEPTVIVQTGEYNNNLGTLEVEFDQNGVITDYEGELVALENLPADEDFATQLEPYTEQIEAIQQEEIGVSTEVELNGERADVRTGETNLGNLITDGMLWKAQQINPETQIAVSNGGGIRASIDEGPITLGEILTVMPFGNALGIMNIQGSEFKAALEHSVSTAPEPGGQFLHVAGMNFEYDSSQPVGERIVSAEVLQDDGSYAPLQDDEMYYVASNLFTIQGGDDYTMFEEVYNDNRVSEPGFMDYDVFTQYLQSQGDTVSPEVEGRIVDVNE</sequence>
<dbReference type="RefSeq" id="WP_084193644.1">
    <property type="nucleotide sequence ID" value="NZ_FTOC01000003.1"/>
</dbReference>
<dbReference type="PANTHER" id="PTHR11575:SF24">
    <property type="entry name" value="5'-NUCLEOTIDASE"/>
    <property type="match status" value="1"/>
</dbReference>
<dbReference type="Pfam" id="PF00395">
    <property type="entry name" value="SLH"/>
    <property type="match status" value="2"/>
</dbReference>
<evidence type="ECO:0000256" key="2">
    <source>
        <dbReference type="RuleBase" id="RU362119"/>
    </source>
</evidence>
<dbReference type="AlphaFoldDB" id="A0A1N7J0E6"/>
<dbReference type="STRING" id="570947.SAMN05421687_103103"/>
<dbReference type="SUPFAM" id="SSF56300">
    <property type="entry name" value="Metallo-dependent phosphatases"/>
    <property type="match status" value="1"/>
</dbReference>
<proteinExistence type="inferred from homology"/>
<dbReference type="PROSITE" id="PS00785">
    <property type="entry name" value="5_NUCLEOTIDASE_1"/>
    <property type="match status" value="1"/>
</dbReference>
<keyword evidence="5" id="KW-1185">Reference proteome</keyword>
<dbReference type="InterPro" id="IPR029052">
    <property type="entry name" value="Metallo-depent_PP-like"/>
</dbReference>
<keyword evidence="2" id="KW-0378">Hydrolase</keyword>
<dbReference type="InterPro" id="IPR001119">
    <property type="entry name" value="SLH_dom"/>
</dbReference>
<dbReference type="InterPro" id="IPR008334">
    <property type="entry name" value="5'-Nucleotdase_C"/>
</dbReference>
<protein>
    <submittedName>
        <fullName evidence="4">2',3'-cyclic-nucleotide 2'-phosphodiesterase / 3'-nucleotidase / 5'-nucleotidase</fullName>
    </submittedName>
</protein>
<keyword evidence="1 2" id="KW-0732">Signal</keyword>
<dbReference type="GO" id="GO:0046872">
    <property type="term" value="F:metal ion binding"/>
    <property type="evidence" value="ECO:0007669"/>
    <property type="project" value="InterPro"/>
</dbReference>
<dbReference type="SUPFAM" id="SSF55816">
    <property type="entry name" value="5'-nucleotidase (syn. UDP-sugar hydrolase), C-terminal domain"/>
    <property type="match status" value="1"/>
</dbReference>